<dbReference type="RefSeq" id="WP_074734652.1">
    <property type="nucleotide sequence ID" value="NZ_FNNP01000001.1"/>
</dbReference>
<evidence type="ECO:0000313" key="3">
    <source>
        <dbReference type="Proteomes" id="UP000183400"/>
    </source>
</evidence>
<feature type="transmembrane region" description="Helical" evidence="1">
    <location>
        <begin position="133"/>
        <end position="156"/>
    </location>
</feature>
<name>A0A1H2TIZ0_9RHOB</name>
<sequence>MLDHVIFAASAFMAQVLTNLDNLAALVALMMVSGPRRTVAGFLLAQMLIIAAALLLALGVDDVVPHWAGFLGVIPLGLGVIGVARQFRGSESGETPQISSGASTFVTMLLFISLSMDTFAVLAPLLADSAPSYRIAGVTGAVVAALTLTMLGLLGARSPIMTGGFAQRLERLVPYVMICAGIYILSNSWTDAI</sequence>
<proteinExistence type="predicted"/>
<dbReference type="Proteomes" id="UP000183400">
    <property type="component" value="Unassembled WGS sequence"/>
</dbReference>
<dbReference type="OrthoDB" id="7708983at2"/>
<gene>
    <name evidence="2" type="ORF">SAMN05444358_101815</name>
</gene>
<dbReference type="Pfam" id="PF03596">
    <property type="entry name" value="Cad"/>
    <property type="match status" value="1"/>
</dbReference>
<feature type="transmembrane region" description="Helical" evidence="1">
    <location>
        <begin position="66"/>
        <end position="84"/>
    </location>
</feature>
<keyword evidence="1" id="KW-0472">Membrane</keyword>
<keyword evidence="1" id="KW-1133">Transmembrane helix</keyword>
<keyword evidence="1" id="KW-0812">Transmembrane</keyword>
<dbReference type="AlphaFoldDB" id="A0A1H2TIZ0"/>
<dbReference type="STRING" id="985054.SAMN05444358_101815"/>
<feature type="transmembrane region" description="Helical" evidence="1">
    <location>
        <begin position="105"/>
        <end position="127"/>
    </location>
</feature>
<dbReference type="EMBL" id="FNNP01000001">
    <property type="protein sequence ID" value="SDW43655.1"/>
    <property type="molecule type" value="Genomic_DNA"/>
</dbReference>
<reference evidence="3" key="1">
    <citation type="submission" date="2016-10" db="EMBL/GenBank/DDBJ databases">
        <authorList>
            <person name="Varghese N."/>
            <person name="Submissions S."/>
        </authorList>
    </citation>
    <scope>NUCLEOTIDE SEQUENCE [LARGE SCALE GENOMIC DNA]</scope>
    <source>
        <strain evidence="3">DSM 27839</strain>
    </source>
</reference>
<keyword evidence="3" id="KW-1185">Reference proteome</keyword>
<evidence type="ECO:0000313" key="2">
    <source>
        <dbReference type="EMBL" id="SDW43655.1"/>
    </source>
</evidence>
<accession>A0A1H2TIZ0</accession>
<feature type="transmembrane region" description="Helical" evidence="1">
    <location>
        <begin position="172"/>
        <end position="190"/>
    </location>
</feature>
<dbReference type="InterPro" id="IPR004676">
    <property type="entry name" value="Cd-R_transporter"/>
</dbReference>
<feature type="transmembrane region" description="Helical" evidence="1">
    <location>
        <begin position="39"/>
        <end position="60"/>
    </location>
</feature>
<protein>
    <submittedName>
        <fullName evidence="2">Cadmium resistance protein CadD, predicted permease</fullName>
    </submittedName>
</protein>
<evidence type="ECO:0000256" key="1">
    <source>
        <dbReference type="SAM" id="Phobius"/>
    </source>
</evidence>
<organism evidence="2 3">
    <name type="scientific">Ruegeria halocynthiae</name>
    <dbReference type="NCBI Taxonomy" id="985054"/>
    <lineage>
        <taxon>Bacteria</taxon>
        <taxon>Pseudomonadati</taxon>
        <taxon>Pseudomonadota</taxon>
        <taxon>Alphaproteobacteria</taxon>
        <taxon>Rhodobacterales</taxon>
        <taxon>Roseobacteraceae</taxon>
        <taxon>Ruegeria</taxon>
    </lineage>
</organism>
<feature type="transmembrane region" description="Helical" evidence="1">
    <location>
        <begin position="6"/>
        <end position="32"/>
    </location>
</feature>